<dbReference type="EMBL" id="FR687360">
    <property type="protein sequence ID" value="CBW77176.1"/>
    <property type="molecule type" value="Genomic_DNA"/>
</dbReference>
<protein>
    <submittedName>
        <fullName evidence="1">Transposase</fullName>
    </submittedName>
</protein>
<proteinExistence type="predicted"/>
<gene>
    <name evidence="1" type="ordered locus">RBRH_03499</name>
</gene>
<reference evidence="1 2" key="1">
    <citation type="journal article" date="2011" name="J. Bacteriol.">
        <title>Complete genome sequence of Burkholderia rhizoxinica, an endosymbiont of Rhizopus microsporus.</title>
        <authorList>
            <person name="Lackner G."/>
            <person name="Moebius N."/>
            <person name="Partida-Martinez L."/>
            <person name="Hertweck C."/>
        </authorList>
    </citation>
    <scope>NUCLEOTIDE SEQUENCE [LARGE SCALE GENOMIC DNA]</scope>
    <source>
        <strain evidence="2">DSM 19002 / CIP 109453 / HKI 454</strain>
        <plasmid evidence="1 2">pBRH01</plasmid>
    </source>
</reference>
<dbReference type="Proteomes" id="UP000007437">
    <property type="component" value="Plasmid pBRH01"/>
</dbReference>
<dbReference type="KEGG" id="brh:RBRH_03499"/>
<organism evidence="1 2">
    <name type="scientific">Mycetohabitans rhizoxinica (strain DSM 19002 / CIP 109453 / HKI 454)</name>
    <name type="common">Paraburkholderia rhizoxinica</name>
    <dbReference type="NCBI Taxonomy" id="882378"/>
    <lineage>
        <taxon>Bacteria</taxon>
        <taxon>Pseudomonadati</taxon>
        <taxon>Pseudomonadota</taxon>
        <taxon>Betaproteobacteria</taxon>
        <taxon>Burkholderiales</taxon>
        <taxon>Burkholderiaceae</taxon>
        <taxon>Mycetohabitans</taxon>
    </lineage>
</organism>
<name>E5AVQ2_MYCRK</name>
<dbReference type="AlphaFoldDB" id="E5AVQ2"/>
<geneLocation type="plasmid" evidence="1 2">
    <name>pBRH01</name>
</geneLocation>
<evidence type="ECO:0000313" key="1">
    <source>
        <dbReference type="EMBL" id="CBW77176.1"/>
    </source>
</evidence>
<dbReference type="HOGENOM" id="CLU_3248534_0_0_4"/>
<accession>E5AVQ2</accession>
<keyword evidence="1" id="KW-0614">Plasmid</keyword>
<sequence length="42" mass="4668">MTIIDDFPKEAVDIVVSYGIWGVYVARALTEQRVSGAIPKRC</sequence>
<evidence type="ECO:0000313" key="2">
    <source>
        <dbReference type="Proteomes" id="UP000007437"/>
    </source>
</evidence>